<proteinExistence type="predicted"/>
<dbReference type="RefSeq" id="WP_378288903.1">
    <property type="nucleotide sequence ID" value="NZ_JBHULE010000002.1"/>
</dbReference>
<sequence length="232" mass="27319">MSTTITNFNDAEFTQVREAHHGAIQLIRRAYYLMHDFITPGRTLIPRQRQLIEDSLFATFLSSTSNLRPHTHISNYNWNFRLIHRNLQRLNRHSSHYEVHRSANAINGDDFVRGHSSGYEYAESIGTHSHRRQPEDERSYLILYDPFFTTSYNNRLRVMIHEMCHAILGFDNPRSRRNPNVDAFSNDIYVTNWNVFNAMSFNQSILNPDKHALFVLFLSEITLEIIETHTIH</sequence>
<organism evidence="1 2">
    <name type="scientific">Aquimarina rubra</name>
    <dbReference type="NCBI Taxonomy" id="1920033"/>
    <lineage>
        <taxon>Bacteria</taxon>
        <taxon>Pseudomonadati</taxon>
        <taxon>Bacteroidota</taxon>
        <taxon>Flavobacteriia</taxon>
        <taxon>Flavobacteriales</taxon>
        <taxon>Flavobacteriaceae</taxon>
        <taxon>Aquimarina</taxon>
    </lineage>
</organism>
<gene>
    <name evidence="1" type="ORF">ACFSR1_01410</name>
</gene>
<dbReference type="Proteomes" id="UP001597319">
    <property type="component" value="Unassembled WGS sequence"/>
</dbReference>
<name>A0ABW5L959_9FLAO</name>
<protein>
    <recommendedName>
        <fullName evidence="3">IrrE N-terminal-like domain-containing protein</fullName>
    </recommendedName>
</protein>
<dbReference type="EMBL" id="JBHULE010000002">
    <property type="protein sequence ID" value="MFD2561305.1"/>
    <property type="molecule type" value="Genomic_DNA"/>
</dbReference>
<evidence type="ECO:0000313" key="1">
    <source>
        <dbReference type="EMBL" id="MFD2561305.1"/>
    </source>
</evidence>
<reference evidence="2" key="1">
    <citation type="journal article" date="2019" name="Int. J. Syst. Evol. Microbiol.">
        <title>The Global Catalogue of Microorganisms (GCM) 10K type strain sequencing project: providing services to taxonomists for standard genome sequencing and annotation.</title>
        <authorList>
            <consortium name="The Broad Institute Genomics Platform"/>
            <consortium name="The Broad Institute Genome Sequencing Center for Infectious Disease"/>
            <person name="Wu L."/>
            <person name="Ma J."/>
        </authorList>
    </citation>
    <scope>NUCLEOTIDE SEQUENCE [LARGE SCALE GENOMIC DNA]</scope>
    <source>
        <strain evidence="2">KCTC 52274</strain>
    </source>
</reference>
<evidence type="ECO:0008006" key="3">
    <source>
        <dbReference type="Google" id="ProtNLM"/>
    </source>
</evidence>
<accession>A0ABW5L959</accession>
<evidence type="ECO:0000313" key="2">
    <source>
        <dbReference type="Proteomes" id="UP001597319"/>
    </source>
</evidence>
<comment type="caution">
    <text evidence="1">The sequence shown here is derived from an EMBL/GenBank/DDBJ whole genome shotgun (WGS) entry which is preliminary data.</text>
</comment>
<keyword evidence="2" id="KW-1185">Reference proteome</keyword>